<evidence type="ECO:0000313" key="1">
    <source>
        <dbReference type="EMBL" id="KAI4370052.1"/>
    </source>
</evidence>
<proteinExistence type="predicted"/>
<dbReference type="EMBL" id="CM042884">
    <property type="protein sequence ID" value="KAI4370052.1"/>
    <property type="molecule type" value="Genomic_DNA"/>
</dbReference>
<accession>A0ACB9QV48</accession>
<dbReference type="Proteomes" id="UP001057402">
    <property type="component" value="Chromosome 5"/>
</dbReference>
<comment type="caution">
    <text evidence="1">The sequence shown here is derived from an EMBL/GenBank/DDBJ whole genome shotgun (WGS) entry which is preliminary data.</text>
</comment>
<keyword evidence="2" id="KW-1185">Reference proteome</keyword>
<sequence length="223" mass="24400">MEDDTGYSNSSPMHEETADSHSTDTSESLSEAVVLASSKPKKRTGRKVFKEMRHPVYRGVRRRNKGKWVCEVREPSKKTRVWLGTYATAEMAARAHDLAVLAFRGKAGVACLNFADSAWRLPALPASTDPFEMRRAAATVAEEFGGVEMETGPGDAESGYGRKVEVVAGMEIDEEAAFDARKCAEWPLLSPASCVDGVHVNWDGYGNCSEGDIGVTDMTLWNF</sequence>
<protein>
    <submittedName>
        <fullName evidence="1">Uncharacterized protein</fullName>
    </submittedName>
</protein>
<evidence type="ECO:0000313" key="2">
    <source>
        <dbReference type="Proteomes" id="UP001057402"/>
    </source>
</evidence>
<reference evidence="2" key="1">
    <citation type="journal article" date="2023" name="Front. Plant Sci.">
        <title>Chromosomal-level genome assembly of Melastoma candidum provides insights into trichome evolution.</title>
        <authorList>
            <person name="Zhong Y."/>
            <person name="Wu W."/>
            <person name="Sun C."/>
            <person name="Zou P."/>
            <person name="Liu Y."/>
            <person name="Dai S."/>
            <person name="Zhou R."/>
        </authorList>
    </citation>
    <scope>NUCLEOTIDE SEQUENCE [LARGE SCALE GENOMIC DNA]</scope>
</reference>
<name>A0ACB9QV48_9MYRT</name>
<organism evidence="1 2">
    <name type="scientific">Melastoma candidum</name>
    <dbReference type="NCBI Taxonomy" id="119954"/>
    <lineage>
        <taxon>Eukaryota</taxon>
        <taxon>Viridiplantae</taxon>
        <taxon>Streptophyta</taxon>
        <taxon>Embryophyta</taxon>
        <taxon>Tracheophyta</taxon>
        <taxon>Spermatophyta</taxon>
        <taxon>Magnoliopsida</taxon>
        <taxon>eudicotyledons</taxon>
        <taxon>Gunneridae</taxon>
        <taxon>Pentapetalae</taxon>
        <taxon>rosids</taxon>
        <taxon>malvids</taxon>
        <taxon>Myrtales</taxon>
        <taxon>Melastomataceae</taxon>
        <taxon>Melastomatoideae</taxon>
        <taxon>Melastomateae</taxon>
        <taxon>Melastoma</taxon>
    </lineage>
</organism>
<gene>
    <name evidence="1" type="ORF">MLD38_018438</name>
</gene>